<comment type="caution">
    <text evidence="2">The sequence shown here is derived from an EMBL/GenBank/DDBJ whole genome shotgun (WGS) entry which is preliminary data.</text>
</comment>
<accession>A0ABY1GAR4</accession>
<evidence type="ECO:0008006" key="4">
    <source>
        <dbReference type="Google" id="ProtNLM"/>
    </source>
</evidence>
<dbReference type="InterPro" id="IPR036922">
    <property type="entry name" value="Rieske_2Fe-2S_sf"/>
</dbReference>
<dbReference type="Gene3D" id="2.102.10.10">
    <property type="entry name" value="Rieske [2Fe-2S] iron-sulphur domain"/>
    <property type="match status" value="1"/>
</dbReference>
<dbReference type="SUPFAM" id="SSF81901">
    <property type="entry name" value="HCP-like"/>
    <property type="match status" value="1"/>
</dbReference>
<protein>
    <recommendedName>
        <fullName evidence="4">Ankyrin repeat-containing protein</fullName>
    </recommendedName>
</protein>
<reference evidence="2 3" key="1">
    <citation type="submission" date="2016-10" db="EMBL/GenBank/DDBJ databases">
        <authorList>
            <person name="Varghese N."/>
            <person name="Submissions S."/>
        </authorList>
    </citation>
    <scope>NUCLEOTIDE SEQUENCE [LARGE SCALE GENOMIC DNA]</scope>
    <source>
        <strain evidence="2 3">CGMCC 1.8499</strain>
    </source>
</reference>
<proteinExistence type="predicted"/>
<keyword evidence="1" id="KW-0732">Signal</keyword>
<feature type="signal peptide" evidence="1">
    <location>
        <begin position="1"/>
        <end position="25"/>
    </location>
</feature>
<feature type="chain" id="PRO_5047192810" description="Ankyrin repeat-containing protein" evidence="1">
    <location>
        <begin position="26"/>
        <end position="408"/>
    </location>
</feature>
<name>A0ABY1GAR4_9GAMM</name>
<keyword evidence="3" id="KW-1185">Reference proteome</keyword>
<sequence length="408" mass="46215">MRLKLINKNAFLALLFSLLSTPLFAFSSYYESATHYLDLAKLQTNTSTNNQFKKNELSQNTYYVAAIQYFLEACMNKDERSCAQLSYAIKNGLGVKPNKQLALKWQDELNRNTTKSTLLYKQTLTWFNSARSQQVSLNKIAQGQCARVDWQRTLLESEPVFVCRRTKAQLEALALPALPNGMLSRKQITPPMADAERASEFIAMSEFTSKKLGRSLNPQWFVVSGLEPRFGCALTVSFTQNIAFKNPCHGDEWNSMGLPLASKINSSQPQTTQPLNIPPYSINEQTLILGKLPDSSEIEYHYLLPEPLITEEMSVAEQLSVAARWQQFSLVEAILKKHSYESMKGDPKRPEILVNAISTQYLPLIELLLRRGFQLDEKIKYGGSANEVIKIINNPAINDLVKRLQQPH</sequence>
<evidence type="ECO:0000256" key="1">
    <source>
        <dbReference type="SAM" id="SignalP"/>
    </source>
</evidence>
<dbReference type="EMBL" id="FPAZ01000002">
    <property type="protein sequence ID" value="SFT39902.1"/>
    <property type="molecule type" value="Genomic_DNA"/>
</dbReference>
<dbReference type="Proteomes" id="UP000183805">
    <property type="component" value="Unassembled WGS sequence"/>
</dbReference>
<dbReference type="RefSeq" id="WP_065979287.1">
    <property type="nucleotide sequence ID" value="NZ_FPAZ01000002.1"/>
</dbReference>
<evidence type="ECO:0000313" key="2">
    <source>
        <dbReference type="EMBL" id="SFT39902.1"/>
    </source>
</evidence>
<evidence type="ECO:0000313" key="3">
    <source>
        <dbReference type="Proteomes" id="UP000183805"/>
    </source>
</evidence>
<organism evidence="2 3">
    <name type="scientific">Pseudoalteromonas lipolytica</name>
    <dbReference type="NCBI Taxonomy" id="570156"/>
    <lineage>
        <taxon>Bacteria</taxon>
        <taxon>Pseudomonadati</taxon>
        <taxon>Pseudomonadota</taxon>
        <taxon>Gammaproteobacteria</taxon>
        <taxon>Alteromonadales</taxon>
        <taxon>Pseudoalteromonadaceae</taxon>
        <taxon>Pseudoalteromonas</taxon>
    </lineage>
</organism>
<gene>
    <name evidence="2" type="ORF">SAMN04487854_102161</name>
</gene>